<keyword evidence="1" id="KW-0812">Transmembrane</keyword>
<gene>
    <name evidence="2" type="ORF">HWN36_07470</name>
</gene>
<feature type="transmembrane region" description="Helical" evidence="1">
    <location>
        <begin position="59"/>
        <end position="79"/>
    </location>
</feature>
<feature type="transmembrane region" description="Helical" evidence="1">
    <location>
        <begin position="223"/>
        <end position="241"/>
    </location>
</feature>
<evidence type="ECO:0000256" key="1">
    <source>
        <dbReference type="SAM" id="Phobius"/>
    </source>
</evidence>
<protein>
    <submittedName>
        <fullName evidence="2">Carotenoid biosynthesis protein</fullName>
    </submittedName>
</protein>
<feature type="transmembrane region" description="Helical" evidence="1">
    <location>
        <begin position="99"/>
        <end position="123"/>
    </location>
</feature>
<dbReference type="EMBL" id="JABXWR010000001">
    <property type="protein sequence ID" value="NVO67151.1"/>
    <property type="molecule type" value="Genomic_DNA"/>
</dbReference>
<organism evidence="2 3">
    <name type="scientific">Methanofollis tationis</name>
    <dbReference type="NCBI Taxonomy" id="81417"/>
    <lineage>
        <taxon>Archaea</taxon>
        <taxon>Methanobacteriati</taxon>
        <taxon>Methanobacteriota</taxon>
        <taxon>Stenosarchaea group</taxon>
        <taxon>Methanomicrobia</taxon>
        <taxon>Methanomicrobiales</taxon>
        <taxon>Methanomicrobiaceae</taxon>
        <taxon>Methanofollis</taxon>
    </lineage>
</organism>
<evidence type="ECO:0000313" key="2">
    <source>
        <dbReference type="EMBL" id="NVO67151.1"/>
    </source>
</evidence>
<dbReference type="InterPro" id="IPR007354">
    <property type="entry name" value="CruF-like"/>
</dbReference>
<name>A0A7K4HPH0_9EURY</name>
<feature type="transmembrane region" description="Helical" evidence="1">
    <location>
        <begin position="199"/>
        <end position="217"/>
    </location>
</feature>
<dbReference type="Proteomes" id="UP000570823">
    <property type="component" value="Unassembled WGS sequence"/>
</dbReference>
<dbReference type="PANTHER" id="PTHR39419:SF1">
    <property type="entry name" value="SLL0814 PROTEIN"/>
    <property type="match status" value="1"/>
</dbReference>
<feature type="transmembrane region" description="Helical" evidence="1">
    <location>
        <begin position="162"/>
        <end position="187"/>
    </location>
</feature>
<feature type="transmembrane region" description="Helical" evidence="1">
    <location>
        <begin position="130"/>
        <end position="150"/>
    </location>
</feature>
<dbReference type="RefSeq" id="WP_176788777.1">
    <property type="nucleotide sequence ID" value="NZ_JABXWR010000001.1"/>
</dbReference>
<keyword evidence="1" id="KW-1133">Transmembrane helix</keyword>
<comment type="caution">
    <text evidence="2">The sequence shown here is derived from an EMBL/GenBank/DDBJ whole genome shotgun (WGS) entry which is preliminary data.</text>
</comment>
<dbReference type="PANTHER" id="PTHR39419">
    <property type="entry name" value="SLL0814 PROTEIN"/>
    <property type="match status" value="1"/>
</dbReference>
<feature type="transmembrane region" description="Helical" evidence="1">
    <location>
        <begin position="32"/>
        <end position="52"/>
    </location>
</feature>
<keyword evidence="3" id="KW-1185">Reference proteome</keyword>
<dbReference type="Pfam" id="PF04240">
    <property type="entry name" value="Caroten_synth"/>
    <property type="match status" value="1"/>
</dbReference>
<evidence type="ECO:0000313" key="3">
    <source>
        <dbReference type="Proteomes" id="UP000570823"/>
    </source>
</evidence>
<dbReference type="AlphaFoldDB" id="A0A7K4HPH0"/>
<accession>A0A7K4HPH0</accession>
<reference evidence="2 3" key="1">
    <citation type="submission" date="2020-06" db="EMBL/GenBank/DDBJ databases">
        <title>Methanofollis fontis sp. nov., a methanogen isolated from marine sediments near a cold seep at Four-Way Closure Ridge offshore southwestern Taiwan.</title>
        <authorList>
            <person name="Chen S.-C."/>
            <person name="Teng N.-H."/>
            <person name="Lin Y.-S."/>
            <person name="Lai M.-C."/>
            <person name="Chen H.-H."/>
            <person name="Wang C.-C."/>
        </authorList>
    </citation>
    <scope>NUCLEOTIDE SEQUENCE [LARGE SCALE GENOMIC DNA]</scope>
    <source>
        <strain evidence="2 3">DSM 2702</strain>
    </source>
</reference>
<dbReference type="OrthoDB" id="107798at2157"/>
<sequence length="251" mass="25960">MRWGWRVPAGVGAVAAGSVGFALVDFGDAPQVAAPLFLVLMALPAYAALVRWIGARRGVLVLLVLSVLPLLVEALAVLTGVPYGGFSYSEALGPKALGLVPWTVALAYPPVFLGCAAAASALFGTSAGRFILATSLCAVLADLVLDPAAVRAGFWIWDSSGVYYGIPAVNFAGWALTGLVYAAVLRWCVHDRFEEGEGVPGTVAVSAVVIFGFWAGYLLREGLFVPAALGIALAALFLALPERGGGLGQNR</sequence>
<proteinExistence type="predicted"/>
<keyword evidence="1" id="KW-0472">Membrane</keyword>